<reference evidence="1" key="1">
    <citation type="journal article" date="2019" name="bioRxiv">
        <title>The Genome of the Zebra Mussel, Dreissena polymorpha: A Resource for Invasive Species Research.</title>
        <authorList>
            <person name="McCartney M.A."/>
            <person name="Auch B."/>
            <person name="Kono T."/>
            <person name="Mallez S."/>
            <person name="Zhang Y."/>
            <person name="Obille A."/>
            <person name="Becker A."/>
            <person name="Abrahante J.E."/>
            <person name="Garbe J."/>
            <person name="Badalamenti J.P."/>
            <person name="Herman A."/>
            <person name="Mangelson H."/>
            <person name="Liachko I."/>
            <person name="Sullivan S."/>
            <person name="Sone E.D."/>
            <person name="Koren S."/>
            <person name="Silverstein K.A.T."/>
            <person name="Beckman K.B."/>
            <person name="Gohl D.M."/>
        </authorList>
    </citation>
    <scope>NUCLEOTIDE SEQUENCE</scope>
    <source>
        <strain evidence="1">Duluth1</strain>
        <tissue evidence="1">Whole animal</tissue>
    </source>
</reference>
<name>A0A9D4FJC4_DREPO</name>
<dbReference type="AlphaFoldDB" id="A0A9D4FJC4"/>
<accession>A0A9D4FJC4</accession>
<reference evidence="1" key="2">
    <citation type="submission" date="2020-11" db="EMBL/GenBank/DDBJ databases">
        <authorList>
            <person name="McCartney M.A."/>
            <person name="Auch B."/>
            <person name="Kono T."/>
            <person name="Mallez S."/>
            <person name="Becker A."/>
            <person name="Gohl D.M."/>
            <person name="Silverstein K.A.T."/>
            <person name="Koren S."/>
            <person name="Bechman K.B."/>
            <person name="Herman A."/>
            <person name="Abrahante J.E."/>
            <person name="Garbe J."/>
        </authorList>
    </citation>
    <scope>NUCLEOTIDE SEQUENCE</scope>
    <source>
        <strain evidence="1">Duluth1</strain>
        <tissue evidence="1">Whole animal</tissue>
    </source>
</reference>
<dbReference type="EMBL" id="JAIWYP010000007">
    <property type="protein sequence ID" value="KAH3800229.1"/>
    <property type="molecule type" value="Genomic_DNA"/>
</dbReference>
<dbReference type="Proteomes" id="UP000828390">
    <property type="component" value="Unassembled WGS sequence"/>
</dbReference>
<protein>
    <submittedName>
        <fullName evidence="1">Uncharacterized protein</fullName>
    </submittedName>
</protein>
<comment type="caution">
    <text evidence="1">The sequence shown here is derived from an EMBL/GenBank/DDBJ whole genome shotgun (WGS) entry which is preliminary data.</text>
</comment>
<keyword evidence="2" id="KW-1185">Reference proteome</keyword>
<evidence type="ECO:0000313" key="2">
    <source>
        <dbReference type="Proteomes" id="UP000828390"/>
    </source>
</evidence>
<evidence type="ECO:0000313" key="1">
    <source>
        <dbReference type="EMBL" id="KAH3800229.1"/>
    </source>
</evidence>
<proteinExistence type="predicted"/>
<gene>
    <name evidence="1" type="ORF">DPMN_153860</name>
</gene>
<sequence length="119" mass="13502">MVHPGTPLSWSIHITYPHEPPTNPNFILHQHASPLWSTNPSSCSSHTLHPHAPPTNLTLTHPHFTPTCTTHINHPQALTTFPDLMLHPYTPPSCSTNIHTLMHSLRYNNWINSLKMLPY</sequence>
<organism evidence="1 2">
    <name type="scientific">Dreissena polymorpha</name>
    <name type="common">Zebra mussel</name>
    <name type="synonym">Mytilus polymorpha</name>
    <dbReference type="NCBI Taxonomy" id="45954"/>
    <lineage>
        <taxon>Eukaryota</taxon>
        <taxon>Metazoa</taxon>
        <taxon>Spiralia</taxon>
        <taxon>Lophotrochozoa</taxon>
        <taxon>Mollusca</taxon>
        <taxon>Bivalvia</taxon>
        <taxon>Autobranchia</taxon>
        <taxon>Heteroconchia</taxon>
        <taxon>Euheterodonta</taxon>
        <taxon>Imparidentia</taxon>
        <taxon>Neoheterodontei</taxon>
        <taxon>Myida</taxon>
        <taxon>Dreissenoidea</taxon>
        <taxon>Dreissenidae</taxon>
        <taxon>Dreissena</taxon>
    </lineage>
</organism>